<organism evidence="1 2">
    <name type="scientific">Campylobacter ureolyticus</name>
    <dbReference type="NCBI Taxonomy" id="827"/>
    <lineage>
        <taxon>Bacteria</taxon>
        <taxon>Pseudomonadati</taxon>
        <taxon>Campylobacterota</taxon>
        <taxon>Epsilonproteobacteria</taxon>
        <taxon>Campylobacterales</taxon>
        <taxon>Campylobacteraceae</taxon>
        <taxon>Campylobacter</taxon>
    </lineage>
</organism>
<proteinExistence type="predicted"/>
<protein>
    <submittedName>
        <fullName evidence="1">Helix-turn-helix domain-containing protein</fullName>
    </submittedName>
</protein>
<name>A0A9Q4KKG6_9BACT</name>
<dbReference type="RefSeq" id="WP_269484235.1">
    <property type="nucleotide sequence ID" value="NZ_JAPXGJ010000001.1"/>
</dbReference>
<sequence length="113" mass="12911">MSGYGICFNEWLFDERIKSELALLIYISSLGAKNGFCVATNKHFADKFNVSEATISRQISKLEKLNLISVIYDKIGSVITKRSISLVLIGYAQIEIWENYKKQINSIEQKDKQ</sequence>
<dbReference type="InterPro" id="IPR036388">
    <property type="entry name" value="WH-like_DNA-bd_sf"/>
</dbReference>
<dbReference type="EMBL" id="JAPXGO010000001">
    <property type="protein sequence ID" value="MCZ6159110.1"/>
    <property type="molecule type" value="Genomic_DNA"/>
</dbReference>
<dbReference type="Gene3D" id="1.10.10.10">
    <property type="entry name" value="Winged helix-like DNA-binding domain superfamily/Winged helix DNA-binding domain"/>
    <property type="match status" value="1"/>
</dbReference>
<dbReference type="AlphaFoldDB" id="A0A9Q4KKG6"/>
<dbReference type="SUPFAM" id="SSF46785">
    <property type="entry name" value="Winged helix' DNA-binding domain"/>
    <property type="match status" value="1"/>
</dbReference>
<evidence type="ECO:0000313" key="1">
    <source>
        <dbReference type="EMBL" id="MCZ6159110.1"/>
    </source>
</evidence>
<dbReference type="Proteomes" id="UP001075225">
    <property type="component" value="Unassembled WGS sequence"/>
</dbReference>
<dbReference type="InterPro" id="IPR036390">
    <property type="entry name" value="WH_DNA-bd_sf"/>
</dbReference>
<gene>
    <name evidence="1" type="ORF">O6B32_01215</name>
</gene>
<comment type="caution">
    <text evidence="1">The sequence shown here is derived from an EMBL/GenBank/DDBJ whole genome shotgun (WGS) entry which is preliminary data.</text>
</comment>
<reference evidence="1" key="1">
    <citation type="submission" date="2022-12" db="EMBL/GenBank/DDBJ databases">
        <title>Species Delineation and Comparative Genomics within the Campylobacter ureolyticus Complex.</title>
        <authorList>
            <person name="Maki J."/>
            <person name="Howard M."/>
            <person name="Connelly S."/>
            <person name="Hardy D.J."/>
            <person name="Cameron A."/>
        </authorList>
    </citation>
    <scope>NUCLEOTIDE SEQUENCE</scope>
    <source>
        <strain evidence="1">URMC_787</strain>
    </source>
</reference>
<accession>A0A9Q4KKG6</accession>
<evidence type="ECO:0000313" key="2">
    <source>
        <dbReference type="Proteomes" id="UP001075225"/>
    </source>
</evidence>
<dbReference type="Pfam" id="PF13730">
    <property type="entry name" value="HTH_36"/>
    <property type="match status" value="1"/>
</dbReference>